<dbReference type="AlphaFoldDB" id="M5RQP4"/>
<accession>M5RQP4</accession>
<keyword evidence="2" id="KW-0863">Zinc-finger</keyword>
<dbReference type="EMBL" id="ANOG01000209">
    <property type="protein sequence ID" value="EMI21658.1"/>
    <property type="molecule type" value="Genomic_DNA"/>
</dbReference>
<name>M5RQP4_9BACT</name>
<protein>
    <submittedName>
        <fullName evidence="6">Putative membrane protein</fullName>
    </submittedName>
</protein>
<feature type="transmembrane region" description="Helical" evidence="4">
    <location>
        <begin position="46"/>
        <end position="68"/>
    </location>
</feature>
<keyword evidence="7" id="KW-1185">Reference proteome</keyword>
<dbReference type="GO" id="GO:0008270">
    <property type="term" value="F:zinc ion binding"/>
    <property type="evidence" value="ECO:0007669"/>
    <property type="project" value="UniProtKB-KW"/>
</dbReference>
<dbReference type="InterPro" id="IPR001876">
    <property type="entry name" value="Znf_RanBP2"/>
</dbReference>
<dbReference type="PROSITE" id="PS50199">
    <property type="entry name" value="ZF_RANBP2_2"/>
    <property type="match status" value="1"/>
</dbReference>
<feature type="transmembrane region" description="Helical" evidence="4">
    <location>
        <begin position="74"/>
        <end position="94"/>
    </location>
</feature>
<keyword evidence="4" id="KW-1133">Transmembrane helix</keyword>
<dbReference type="PATRIC" id="fig|1265738.3.peg.1401"/>
<comment type="caution">
    <text evidence="6">The sequence shown here is derived from an EMBL/GenBank/DDBJ whole genome shotgun (WGS) entry which is preliminary data.</text>
</comment>
<dbReference type="RefSeq" id="WP_008693232.1">
    <property type="nucleotide sequence ID" value="NZ_ANOG01000209.1"/>
</dbReference>
<reference evidence="6 7" key="1">
    <citation type="journal article" date="2013" name="Mar. Genomics">
        <title>Expression of sulfatases in Rhodopirellula baltica and the diversity of sulfatases in the genus Rhodopirellula.</title>
        <authorList>
            <person name="Wegner C.E."/>
            <person name="Richter-Heitmann T."/>
            <person name="Klindworth A."/>
            <person name="Klockow C."/>
            <person name="Richter M."/>
            <person name="Achstetter T."/>
            <person name="Glockner F.O."/>
            <person name="Harder J."/>
        </authorList>
    </citation>
    <scope>NUCLEOTIDE SEQUENCE [LARGE SCALE GENOMIC DNA]</scope>
    <source>
        <strain evidence="6 7">SM1</strain>
    </source>
</reference>
<evidence type="ECO:0000256" key="2">
    <source>
        <dbReference type="ARBA" id="ARBA00022771"/>
    </source>
</evidence>
<evidence type="ECO:0000313" key="7">
    <source>
        <dbReference type="Proteomes" id="UP000011991"/>
    </source>
</evidence>
<keyword evidence="1" id="KW-0479">Metal-binding</keyword>
<keyword evidence="4" id="KW-0812">Transmembrane</keyword>
<evidence type="ECO:0000259" key="5">
    <source>
        <dbReference type="PROSITE" id="PS50199"/>
    </source>
</evidence>
<evidence type="ECO:0000256" key="3">
    <source>
        <dbReference type="ARBA" id="ARBA00022833"/>
    </source>
</evidence>
<feature type="domain" description="RanBP2-type" evidence="5">
    <location>
        <begin position="1"/>
        <end position="28"/>
    </location>
</feature>
<gene>
    <name evidence="6" type="ORF">RMSM_01410</name>
</gene>
<keyword evidence="3" id="KW-0862">Zinc</keyword>
<evidence type="ECO:0000256" key="1">
    <source>
        <dbReference type="ARBA" id="ARBA00022723"/>
    </source>
</evidence>
<sequence>MPWICPSCSAETELGYNVCSKCQTPRPGSEEGAGDFKLGDDNLITIAADFLGHIGIVVVAELVIPWLLNYLLGIPLLLGVLIVFAFFGAVVFYLSRRDGSKETNAD</sequence>
<evidence type="ECO:0000313" key="6">
    <source>
        <dbReference type="EMBL" id="EMI21658.1"/>
    </source>
</evidence>
<dbReference type="Gene3D" id="4.10.1060.10">
    <property type="entry name" value="Zinc finger, RanBP2-type"/>
    <property type="match status" value="1"/>
</dbReference>
<dbReference type="OrthoDB" id="9796448at2"/>
<keyword evidence="4" id="KW-0472">Membrane</keyword>
<dbReference type="Proteomes" id="UP000011991">
    <property type="component" value="Unassembled WGS sequence"/>
</dbReference>
<evidence type="ECO:0000256" key="4">
    <source>
        <dbReference type="SAM" id="Phobius"/>
    </source>
</evidence>
<proteinExistence type="predicted"/>
<organism evidence="6 7">
    <name type="scientific">Rhodopirellula maiorica SM1</name>
    <dbReference type="NCBI Taxonomy" id="1265738"/>
    <lineage>
        <taxon>Bacteria</taxon>
        <taxon>Pseudomonadati</taxon>
        <taxon>Planctomycetota</taxon>
        <taxon>Planctomycetia</taxon>
        <taxon>Pirellulales</taxon>
        <taxon>Pirellulaceae</taxon>
        <taxon>Novipirellula</taxon>
    </lineage>
</organism>